<dbReference type="InterPro" id="IPR018777">
    <property type="entry name" value="Replication_initiator_prot_A"/>
</dbReference>
<dbReference type="Proteomes" id="UP000016560">
    <property type="component" value="Unassembled WGS sequence"/>
</dbReference>
<evidence type="ECO:0000313" key="1">
    <source>
        <dbReference type="EMBL" id="GAD65109.1"/>
    </source>
</evidence>
<name>U3B5H5_AQUA1</name>
<reference evidence="1" key="1">
    <citation type="submission" date="2024-09" db="EMBL/GenBank/DDBJ databases">
        <title>Whole genome shotgun sequence of Pseudomonas alcaligenes NBRC 14159.</title>
        <authorList>
            <person name="Yoshida I."/>
            <person name="Hosoyama A."/>
            <person name="Tsuchikane K."/>
            <person name="Noguchi M."/>
            <person name="Hirakata S."/>
            <person name="Ando Y."/>
            <person name="Ohji S."/>
            <person name="Yamazoe A."/>
            <person name="Yamazaki S."/>
            <person name="Fujita N."/>
        </authorList>
    </citation>
    <scope>NUCLEOTIDE SEQUENCE</scope>
    <source>
        <strain evidence="1">NBRC 14159</strain>
    </source>
</reference>
<protein>
    <recommendedName>
        <fullName evidence="3">Plasmid replication initiator protein</fullName>
    </recommendedName>
</protein>
<accession>U3B5H5</accession>
<organism evidence="1 2">
    <name type="scientific">Aquipseudomonas alcaligenes (strain ATCC 14909 / DSM 50342 / CCUG 1425 / JCM 20561 / NBRC 14159 / NCIMB 9945 / NCTC 10367 / 1577)</name>
    <name type="common">Pseudomonas alcaligenes</name>
    <dbReference type="NCBI Taxonomy" id="1215092"/>
    <lineage>
        <taxon>Bacteria</taxon>
        <taxon>Pseudomonadati</taxon>
        <taxon>Pseudomonadota</taxon>
        <taxon>Gammaproteobacteria</taxon>
        <taxon>Pseudomonadales</taxon>
        <taxon>Pseudomonadaceae</taxon>
        <taxon>Aquipseudomonas</taxon>
    </lineage>
</organism>
<evidence type="ECO:0000313" key="2">
    <source>
        <dbReference type="Proteomes" id="UP000016560"/>
    </source>
</evidence>
<comment type="caution">
    <text evidence="1">The sequence shown here is derived from an EMBL/GenBank/DDBJ whole genome shotgun (WGS) entry which is preliminary data.</text>
</comment>
<keyword evidence="2" id="KW-1185">Reference proteome</keyword>
<gene>
    <name evidence="1" type="ORF">PA6_070_00030</name>
</gene>
<proteinExistence type="predicted"/>
<dbReference type="AlphaFoldDB" id="U3B5H5"/>
<dbReference type="OrthoDB" id="581589at2"/>
<sequence>MNAPNSIDSPWLAKPSDAAARREFFLCTASHYSLKADQPTMEAPIFSLSTKRDLQIWRWQSADGTKALEVIPSVYGRATVRDKDLLIYATSHLIAAINSDFTPHRTLRFTAYDFLSATHRGLRGDDYQAFRQCLDRLKGTTIKTNIATGGKIRTAAFGLVESYVIIERSTTDPRMCAVEITLSEWLYEAILSMEVLTLSPDYFLLRKPLERRLYEIARKHVGMQSIWTVGLDTLAMKCGSHTARLRKFREAIRQTCREDRLPEYRIELLASDKVLFSRR</sequence>
<dbReference type="eggNOG" id="COG5534">
    <property type="taxonomic scope" value="Bacteria"/>
</dbReference>
<evidence type="ECO:0008006" key="3">
    <source>
        <dbReference type="Google" id="ProtNLM"/>
    </source>
</evidence>
<dbReference type="Pfam" id="PF10134">
    <property type="entry name" value="RPA"/>
    <property type="match status" value="1"/>
</dbReference>
<dbReference type="EMBL" id="BATI01000070">
    <property type="protein sequence ID" value="GAD65109.1"/>
    <property type="molecule type" value="Genomic_DNA"/>
</dbReference>
<dbReference type="RefSeq" id="WP_021703130.1">
    <property type="nucleotide sequence ID" value="NZ_BATI01000070.1"/>
</dbReference>